<reference evidence="1 2" key="1">
    <citation type="journal article" date="2015" name="Genome Biol. Evol.">
        <title>Comparative Genomics of a Bacterivorous Green Alga Reveals Evolutionary Causalities and Consequences of Phago-Mixotrophic Mode of Nutrition.</title>
        <authorList>
            <person name="Burns J.A."/>
            <person name="Paasch A."/>
            <person name="Narechania A."/>
            <person name="Kim E."/>
        </authorList>
    </citation>
    <scope>NUCLEOTIDE SEQUENCE [LARGE SCALE GENOMIC DNA]</scope>
    <source>
        <strain evidence="1 2">PLY_AMNH</strain>
    </source>
</reference>
<keyword evidence="2" id="KW-1185">Reference proteome</keyword>
<accession>A0AAE0BZU9</accession>
<dbReference type="AlphaFoldDB" id="A0AAE0BZU9"/>
<comment type="caution">
    <text evidence="1">The sequence shown here is derived from an EMBL/GenBank/DDBJ whole genome shotgun (WGS) entry which is preliminary data.</text>
</comment>
<name>A0AAE0BZU9_9CHLO</name>
<evidence type="ECO:0000313" key="1">
    <source>
        <dbReference type="EMBL" id="KAK3245822.1"/>
    </source>
</evidence>
<proteinExistence type="predicted"/>
<protein>
    <recommendedName>
        <fullName evidence="3">Protein kinase domain-containing protein</fullName>
    </recommendedName>
</protein>
<dbReference type="EMBL" id="LGRX02030310">
    <property type="protein sequence ID" value="KAK3245822.1"/>
    <property type="molecule type" value="Genomic_DNA"/>
</dbReference>
<gene>
    <name evidence="1" type="ORF">CYMTET_44643</name>
</gene>
<dbReference type="InterPro" id="IPR011009">
    <property type="entry name" value="Kinase-like_dom_sf"/>
</dbReference>
<evidence type="ECO:0000313" key="2">
    <source>
        <dbReference type="Proteomes" id="UP001190700"/>
    </source>
</evidence>
<evidence type="ECO:0008006" key="3">
    <source>
        <dbReference type="Google" id="ProtNLM"/>
    </source>
</evidence>
<dbReference type="Proteomes" id="UP001190700">
    <property type="component" value="Unassembled WGS sequence"/>
</dbReference>
<dbReference type="SUPFAM" id="SSF56112">
    <property type="entry name" value="Protein kinase-like (PK-like)"/>
    <property type="match status" value="1"/>
</dbReference>
<organism evidence="1 2">
    <name type="scientific">Cymbomonas tetramitiformis</name>
    <dbReference type="NCBI Taxonomy" id="36881"/>
    <lineage>
        <taxon>Eukaryota</taxon>
        <taxon>Viridiplantae</taxon>
        <taxon>Chlorophyta</taxon>
        <taxon>Pyramimonadophyceae</taxon>
        <taxon>Pyramimonadales</taxon>
        <taxon>Pyramimonadaceae</taxon>
        <taxon>Cymbomonas</taxon>
    </lineage>
</organism>
<sequence length="684" mass="78295">MEERLVAPFRVVKHWFSKRTDADASTIASRILDYHSCRLEGTDGGHRDLNLYKNRIFEKMNFSCVRVIKSSQAGRGQMKAVYSGYAHDFSHAKKKAILKVSGVSQSSIYAIKSMQHLKGEGIGCINECLWYQQLGEEFADSENGCVPQLLDVRVIRQPESRRGSKHDFVFICLLISECEVTLHDWLRPNAHLSSMPDEAGSIDLQWGAGYSSLQHPQLRDGANAILRRLILHLVLILHSLQCKHCMVHHDLHTNNILLRQHHSDGVVPVLSDFESMEGFVYCEDRKNAESPEYVCGIQVYSYVNGMTLSYDCYRSLSDLLHVLHTYNLQGFVDADTMNFLLGAVDRYFCTERSIRERCGSVDDQRKYYTRVWQPHIITALCDPVELLTWNEYLFNSLKGALWTSTECLQALQMNHPRDAVKCELSRHARTFRRLFVSGSELTWECAASEFKLFLPSDFFEVVHNLDDACKLLRSTIYAMVHRSWDECRSDVSNCVRWNLMDSTSGKGNFLFARLCIIQAVVLSVYMWLYDEVCAQRAQRSASASFWDQSKIRVSEEGMVNALACFLGNIVPTTHVIKLLGDIGCPHSISDLYNINSVIKTSLESRVRGGFMRCLPVPCFSVLPVERFDIRSTSMLMDLAKLSMDPRVYMTDNTIQFLPEYREICSSRARQIQSREPDNSKQRFT</sequence>